<dbReference type="InterPro" id="IPR026891">
    <property type="entry name" value="Fn3-like"/>
</dbReference>
<evidence type="ECO:0000256" key="5">
    <source>
        <dbReference type="ARBA" id="ARBA00022801"/>
    </source>
</evidence>
<protein>
    <recommendedName>
        <fullName evidence="3">beta-glucosidase</fullName>
        <ecNumber evidence="3">3.2.1.21</ecNumber>
    </recommendedName>
</protein>
<evidence type="ECO:0000256" key="7">
    <source>
        <dbReference type="RuleBase" id="RU361161"/>
    </source>
</evidence>
<dbReference type="RefSeq" id="WP_338391729.1">
    <property type="nucleotide sequence ID" value="NZ_AP025314.1"/>
</dbReference>
<keyword evidence="5 7" id="KW-0378">Hydrolase</keyword>
<dbReference type="PRINTS" id="PR00133">
    <property type="entry name" value="GLHYDRLASE3"/>
</dbReference>
<evidence type="ECO:0000256" key="2">
    <source>
        <dbReference type="ARBA" id="ARBA00005336"/>
    </source>
</evidence>
<dbReference type="AlphaFoldDB" id="A0AAU9CMA1"/>
<dbReference type="Pfam" id="PF01915">
    <property type="entry name" value="Glyco_hydro_3_C"/>
    <property type="match status" value="1"/>
</dbReference>
<dbReference type="InterPro" id="IPR001764">
    <property type="entry name" value="Glyco_hydro_3_N"/>
</dbReference>
<evidence type="ECO:0000313" key="9">
    <source>
        <dbReference type="EMBL" id="BDD10156.1"/>
    </source>
</evidence>
<dbReference type="EC" id="3.2.1.21" evidence="3"/>
<comment type="catalytic activity">
    <reaction evidence="1">
        <text>Hydrolysis of terminal, non-reducing beta-D-glucosyl residues with release of beta-D-glucose.</text>
        <dbReference type="EC" id="3.2.1.21"/>
    </reaction>
</comment>
<dbReference type="PANTHER" id="PTHR30620">
    <property type="entry name" value="PERIPLASMIC BETA-GLUCOSIDASE-RELATED"/>
    <property type="match status" value="1"/>
</dbReference>
<evidence type="ECO:0000256" key="3">
    <source>
        <dbReference type="ARBA" id="ARBA00012744"/>
    </source>
</evidence>
<dbReference type="SMART" id="SM01217">
    <property type="entry name" value="Fn3_like"/>
    <property type="match status" value="1"/>
</dbReference>
<sequence>MTRKFFRLLQLTLALSIGVACSGKKEQPEDYNDTDLAPAKRAEILLSQMTLREKIGQMCMYVSDGVKPPTDTLTSTADDFVDYTLKNNELGQLISEGLVGSFIKVKDANTAGFLQKLAKKSRLGIPLLISTDAIHGHGMTQHSTTIYPTSIGLAASFDIEAAERMARYTAEEMRATGYHWTFSPNIEVVRDARWGRIGETFGEDPLLITEIGKAMVKGYQGDELSGDDKVLACAKHLVAGGVPQGGLNAAPSDVSERSLEEVFYPPFVDNVNQGVFTVMPAHNEINGVPCHAHGQLLNGVLRDRWGFNGFIVSDWMDMEKLENVHHIAKDRKEAYVKSVLAGVDVHMHGMHFLDNIEAAVKEGLIPESRIDDAAKTILEAKFRLGLFENTATDAKNIDKKLRTKEHKALALESAKRSMVLLKNDGETLPLGDKPLKILVTGPHANSQAILGDWAKRQKPENIVTVAEGIAEFAPKGSVIDNYDCGENAVIDAKNIATAKRKAQKADLVIAVVGENSLRDSRHKTSGENIDRASLELPGTQLDLLKAIKTSGKKLVVVYVNGGPIASPWTVENADAILEAWEPGMLGGQAVAETLFGLNNPSGRLPITFPQSAGHTQSFYNHKPSLYSRGKFKFAKREPMFPFGFGLSYTNFEYSDLKIPAKIKAGDTLRFSFTLKNAGKMDGDEMVLAFMTDKYASVTRPVKELAAFKRVSLKAGESKKVEMSIVPERFEMLDLDMKKVIEPGEFDIVLGLDNIKRMTTVE</sequence>
<organism evidence="9 10">
    <name type="scientific">Fulvitalea axinellae</name>
    <dbReference type="NCBI Taxonomy" id="1182444"/>
    <lineage>
        <taxon>Bacteria</taxon>
        <taxon>Pseudomonadati</taxon>
        <taxon>Bacteroidota</taxon>
        <taxon>Cytophagia</taxon>
        <taxon>Cytophagales</taxon>
        <taxon>Persicobacteraceae</taxon>
        <taxon>Fulvitalea</taxon>
    </lineage>
</organism>
<gene>
    <name evidence="9" type="ORF">FUAX_25880</name>
</gene>
<dbReference type="Proteomes" id="UP001348817">
    <property type="component" value="Chromosome"/>
</dbReference>
<evidence type="ECO:0000256" key="6">
    <source>
        <dbReference type="ARBA" id="ARBA00023295"/>
    </source>
</evidence>
<keyword evidence="6 7" id="KW-0326">Glycosidase</keyword>
<dbReference type="InterPro" id="IPR013783">
    <property type="entry name" value="Ig-like_fold"/>
</dbReference>
<dbReference type="SUPFAM" id="SSF52279">
    <property type="entry name" value="Beta-D-glucan exohydrolase, C-terminal domain"/>
    <property type="match status" value="1"/>
</dbReference>
<dbReference type="GO" id="GO:0009251">
    <property type="term" value="P:glucan catabolic process"/>
    <property type="evidence" value="ECO:0007669"/>
    <property type="project" value="TreeGrafter"/>
</dbReference>
<dbReference type="PANTHER" id="PTHR30620:SF16">
    <property type="entry name" value="LYSOSOMAL BETA GLUCOSIDASE"/>
    <property type="match status" value="1"/>
</dbReference>
<dbReference type="Gene3D" id="3.40.50.1700">
    <property type="entry name" value="Glycoside hydrolase family 3 C-terminal domain"/>
    <property type="match status" value="1"/>
</dbReference>
<dbReference type="SUPFAM" id="SSF51445">
    <property type="entry name" value="(Trans)glycosidases"/>
    <property type="match status" value="1"/>
</dbReference>
<dbReference type="Pfam" id="PF00933">
    <property type="entry name" value="Glyco_hydro_3"/>
    <property type="match status" value="1"/>
</dbReference>
<dbReference type="InterPro" id="IPR002772">
    <property type="entry name" value="Glyco_hydro_3_C"/>
</dbReference>
<keyword evidence="4" id="KW-0732">Signal</keyword>
<dbReference type="InterPro" id="IPR051915">
    <property type="entry name" value="Cellulose_Degrad_GH3"/>
</dbReference>
<evidence type="ECO:0000256" key="4">
    <source>
        <dbReference type="ARBA" id="ARBA00022729"/>
    </source>
</evidence>
<dbReference type="Pfam" id="PF14310">
    <property type="entry name" value="Fn3-like"/>
    <property type="match status" value="1"/>
</dbReference>
<dbReference type="Gene3D" id="2.60.40.10">
    <property type="entry name" value="Immunoglobulins"/>
    <property type="match status" value="1"/>
</dbReference>
<dbReference type="InterPro" id="IPR019800">
    <property type="entry name" value="Glyco_hydro_3_AS"/>
</dbReference>
<dbReference type="InterPro" id="IPR036962">
    <property type="entry name" value="Glyco_hydro_3_N_sf"/>
</dbReference>
<accession>A0AAU9CMA1</accession>
<feature type="domain" description="Fibronectin type III-like" evidence="8">
    <location>
        <begin position="684"/>
        <end position="753"/>
    </location>
</feature>
<dbReference type="PROSITE" id="PS00775">
    <property type="entry name" value="GLYCOSYL_HYDROL_F3"/>
    <property type="match status" value="1"/>
</dbReference>
<dbReference type="InterPro" id="IPR017853">
    <property type="entry name" value="GH"/>
</dbReference>
<name>A0AAU9CMA1_9BACT</name>
<reference evidence="9 10" key="1">
    <citation type="submission" date="2021-12" db="EMBL/GenBank/DDBJ databases">
        <title>Genome sequencing of bacteria with rrn-lacking chromosome and rrn-plasmid.</title>
        <authorList>
            <person name="Anda M."/>
            <person name="Iwasaki W."/>
        </authorList>
    </citation>
    <scope>NUCLEOTIDE SEQUENCE [LARGE SCALE GENOMIC DNA]</scope>
    <source>
        <strain evidence="9 10">DSM 100852</strain>
    </source>
</reference>
<dbReference type="KEGG" id="fax:FUAX_25880"/>
<dbReference type="GO" id="GO:0008422">
    <property type="term" value="F:beta-glucosidase activity"/>
    <property type="evidence" value="ECO:0007669"/>
    <property type="project" value="UniProtKB-EC"/>
</dbReference>
<dbReference type="PROSITE" id="PS51257">
    <property type="entry name" value="PROKAR_LIPOPROTEIN"/>
    <property type="match status" value="1"/>
</dbReference>
<dbReference type="EMBL" id="AP025314">
    <property type="protein sequence ID" value="BDD10156.1"/>
    <property type="molecule type" value="Genomic_DNA"/>
</dbReference>
<comment type="similarity">
    <text evidence="2 7">Belongs to the glycosyl hydrolase 3 family.</text>
</comment>
<dbReference type="Gene3D" id="3.20.20.300">
    <property type="entry name" value="Glycoside hydrolase, family 3, N-terminal domain"/>
    <property type="match status" value="1"/>
</dbReference>
<evidence type="ECO:0000313" key="10">
    <source>
        <dbReference type="Proteomes" id="UP001348817"/>
    </source>
</evidence>
<evidence type="ECO:0000259" key="8">
    <source>
        <dbReference type="SMART" id="SM01217"/>
    </source>
</evidence>
<proteinExistence type="inferred from homology"/>
<evidence type="ECO:0000256" key="1">
    <source>
        <dbReference type="ARBA" id="ARBA00000448"/>
    </source>
</evidence>
<keyword evidence="10" id="KW-1185">Reference proteome</keyword>
<dbReference type="InterPro" id="IPR036881">
    <property type="entry name" value="Glyco_hydro_3_C_sf"/>
</dbReference>